<evidence type="ECO:0000313" key="2">
    <source>
        <dbReference type="Proteomes" id="UP000325577"/>
    </source>
</evidence>
<sequence length="176" mass="19394">MCRAGEVSAAARLLSGVPEMGPEPDEFTSNRATVCCAMEAIVRSMNSTEKDLLRSSRSNHIYLMLAILLLKKQDKVEEIRAKTFVAPVDVMVPALDIVDTTVSVPSSKNANYVSTNFVAHPPSKKPALRMSAHEDHVKLDDDVHSNRDVSTLTVEERKKLKMLVVENRALATEAAY</sequence>
<gene>
    <name evidence="1" type="ORF">F0562_002770</name>
</gene>
<dbReference type="Proteomes" id="UP000325577">
    <property type="component" value="Linkage Group LG1"/>
</dbReference>
<accession>A0A5J5BYY6</accession>
<reference evidence="1 2" key="1">
    <citation type="submission" date="2019-09" db="EMBL/GenBank/DDBJ databases">
        <title>A chromosome-level genome assembly of the Chinese tupelo Nyssa sinensis.</title>
        <authorList>
            <person name="Yang X."/>
            <person name="Kang M."/>
            <person name="Yang Y."/>
            <person name="Xiong H."/>
            <person name="Wang M."/>
            <person name="Zhang Z."/>
            <person name="Wang Z."/>
            <person name="Wu H."/>
            <person name="Ma T."/>
            <person name="Liu J."/>
            <person name="Xi Z."/>
        </authorList>
    </citation>
    <scope>NUCLEOTIDE SEQUENCE [LARGE SCALE GENOMIC DNA]</scope>
    <source>
        <strain evidence="1">J267</strain>
        <tissue evidence="1">Leaf</tissue>
    </source>
</reference>
<protein>
    <submittedName>
        <fullName evidence="1">Uncharacterized protein</fullName>
    </submittedName>
</protein>
<evidence type="ECO:0000313" key="1">
    <source>
        <dbReference type="EMBL" id="KAA8546491.1"/>
    </source>
</evidence>
<keyword evidence="2" id="KW-1185">Reference proteome</keyword>
<dbReference type="EMBL" id="CM018032">
    <property type="protein sequence ID" value="KAA8546491.1"/>
    <property type="molecule type" value="Genomic_DNA"/>
</dbReference>
<organism evidence="1 2">
    <name type="scientific">Nyssa sinensis</name>
    <dbReference type="NCBI Taxonomy" id="561372"/>
    <lineage>
        <taxon>Eukaryota</taxon>
        <taxon>Viridiplantae</taxon>
        <taxon>Streptophyta</taxon>
        <taxon>Embryophyta</taxon>
        <taxon>Tracheophyta</taxon>
        <taxon>Spermatophyta</taxon>
        <taxon>Magnoliopsida</taxon>
        <taxon>eudicotyledons</taxon>
        <taxon>Gunneridae</taxon>
        <taxon>Pentapetalae</taxon>
        <taxon>asterids</taxon>
        <taxon>Cornales</taxon>
        <taxon>Nyssaceae</taxon>
        <taxon>Nyssa</taxon>
    </lineage>
</organism>
<name>A0A5J5BYY6_9ASTE</name>
<dbReference type="AlphaFoldDB" id="A0A5J5BYY6"/>
<proteinExistence type="predicted"/>
<dbReference type="OrthoDB" id="653468at2759"/>